<keyword evidence="2" id="KW-1185">Reference proteome</keyword>
<dbReference type="EMBL" id="CP066744">
    <property type="protein sequence ID" value="QQK07105.1"/>
    <property type="molecule type" value="Genomic_DNA"/>
</dbReference>
<gene>
    <name evidence="1" type="primary">pulA</name>
    <name evidence="1" type="ORF">JFY71_07150</name>
</gene>
<dbReference type="EC" id="3.2.1.41" evidence="1"/>
<evidence type="ECO:0000313" key="2">
    <source>
        <dbReference type="Proteomes" id="UP000595814"/>
    </source>
</evidence>
<proteinExistence type="predicted"/>
<evidence type="ECO:0000313" key="1">
    <source>
        <dbReference type="EMBL" id="QQK07105.1"/>
    </source>
</evidence>
<reference evidence="1 2" key="1">
    <citation type="journal article" date="2022" name="Int. J. Syst. Evol. Microbiol.">
        <title>Miniphocaeibacter halophilus sp. nov., an ammonium-tolerant acetate-producing bacterium isolated from a biogas system.</title>
        <authorList>
            <person name="Schnurer A."/>
            <person name="Singh A."/>
            <person name="Bi S."/>
            <person name="Qiao W."/>
            <person name="Westerholm M."/>
        </authorList>
    </citation>
    <scope>NUCLEOTIDE SEQUENCE [LARGE SCALE GENOMIC DNA]</scope>
    <source>
        <strain evidence="1 2">AMB_01</strain>
    </source>
</reference>
<accession>A0AC61MNL4</accession>
<keyword evidence="1" id="KW-0378">Hydrolase</keyword>
<dbReference type="Proteomes" id="UP000595814">
    <property type="component" value="Chromosome"/>
</dbReference>
<organism evidence="1 2">
    <name type="scientific">Miniphocaeibacter halophilus</name>
    <dbReference type="NCBI Taxonomy" id="2931922"/>
    <lineage>
        <taxon>Bacteria</taxon>
        <taxon>Bacillati</taxon>
        <taxon>Bacillota</taxon>
        <taxon>Tissierellia</taxon>
        <taxon>Tissierellales</taxon>
        <taxon>Peptoniphilaceae</taxon>
        <taxon>Miniphocaeibacter</taxon>
    </lineage>
</organism>
<protein>
    <submittedName>
        <fullName evidence="1">Type I pullulanase</fullName>
        <ecNumber evidence="1">3.2.1.41</ecNumber>
    </submittedName>
</protein>
<sequence length="629" mass="73570">MEINKKLGYEYTKEYTIFRIWSSSRRDITLVIYDDYRDIRRTEYKMKRDRFGLFEIKVMGDLHLKFYNYIIEGKYEITDPYSVASSINSTKSCVLDLEKTDPKGFREHKSPDNKIKDAIIYEVHVKDYSIDKSSNTKEEYRGKFLGLADLNSNYNGYSTGLKNLIDLGITHVHLMPIYDYLTVDEDSDSYLKETNYNWGYDPELFNNIEGSYSTDPENPISRIYELKTMIQRLHENGISVIMDVVYNHTYRTNDSNFNILSPGYFYRLNGNGDFSNGSGCGNEFKSESTMGRKFIIDSLVYYATEYKIDGFRFDLMALIDIETINMAIKKLREINPNIIIYGEPWMALDSPLPINERTLAGSQKEKEFAVFNADFRDAIKGDNDGNGKGYIQGDFYLKNRIEKGIAGSIDYDKSRRGFAHNATESINYFNAHDNLIIMDKLLKSVDDKENLNKIYKMVFNILFTSLGIPFFHSGNEFMRDKKMSHNSYNAPLEINGINWQLKEKNIDIYNYIAQLIKFRKTRQEFKIFKNEDIKKSLFFLPLANDGIIIYTIKKHNNRILLIIHNCNRNNFEISLKKIKKHISQSYEIYKVKDIKKVFNDHGIVNEKLEKQGFSIKMAPLETEIYEIEI</sequence>
<keyword evidence="1" id="KW-0326">Glycosidase</keyword>
<name>A0AC61MNL4_9FIRM</name>